<sequence length="325" mass="36822">MTKPILVTGGAGFIGSSLIEKLIQDKDYLIICVDDLNDYYDPQQKQKNIAPFLKQTNFIFYKIDITDYQALKTIFQKHKLDKIIHLAARAGVRASINQPLLYKKVNVGGTLNLLELARINKTPQFIFGSTSSVYGNQKKIPFSEADSCNEPISPYAASKKAAELFCHTYAHLHGLKITCLRFFTVYGPKGRPDMAPYLFTEAIVKGKSIERFGDGTTKRDYTYIDDIVDGIIKTLQKPFNYEIINLGSNQPISLNEFIKTLEKLIGKKAQIIQKTIPCGDVLLTYADIKKARILLGWKPTTNFESGMRKFVTWYCQEVAKNRPLR</sequence>
<dbReference type="Proteomes" id="UP000177006">
    <property type="component" value="Unassembled WGS sequence"/>
</dbReference>
<protein>
    <submittedName>
        <fullName evidence="3">Epimerase</fullName>
    </submittedName>
</protein>
<dbReference type="PRINTS" id="PR01713">
    <property type="entry name" value="NUCEPIMERASE"/>
</dbReference>
<evidence type="ECO:0000256" key="1">
    <source>
        <dbReference type="ARBA" id="ARBA00023027"/>
    </source>
</evidence>
<name>A0A1F5E7F6_9BACT</name>
<evidence type="ECO:0000313" key="3">
    <source>
        <dbReference type="EMBL" id="OGD63332.1"/>
    </source>
</evidence>
<comment type="caution">
    <text evidence="3">The sequence shown here is derived from an EMBL/GenBank/DDBJ whole genome shotgun (WGS) entry which is preliminary data.</text>
</comment>
<keyword evidence="1" id="KW-0520">NAD</keyword>
<gene>
    <name evidence="3" type="ORF">A2160_02500</name>
</gene>
<dbReference type="Pfam" id="PF16363">
    <property type="entry name" value="GDP_Man_Dehyd"/>
    <property type="match status" value="1"/>
</dbReference>
<dbReference type="STRING" id="1797457.A2160_02500"/>
<proteinExistence type="predicted"/>
<organism evidence="3 4">
    <name type="scientific">Candidatus Beckwithbacteria bacterium RBG_13_42_9</name>
    <dbReference type="NCBI Taxonomy" id="1797457"/>
    <lineage>
        <taxon>Bacteria</taxon>
        <taxon>Candidatus Beckwithiibacteriota</taxon>
    </lineage>
</organism>
<dbReference type="SUPFAM" id="SSF51735">
    <property type="entry name" value="NAD(P)-binding Rossmann-fold domains"/>
    <property type="match status" value="1"/>
</dbReference>
<evidence type="ECO:0000259" key="2">
    <source>
        <dbReference type="Pfam" id="PF16363"/>
    </source>
</evidence>
<dbReference type="EMBL" id="MEZK01000010">
    <property type="protein sequence ID" value="OGD63332.1"/>
    <property type="molecule type" value="Genomic_DNA"/>
</dbReference>
<dbReference type="Gene3D" id="3.40.50.720">
    <property type="entry name" value="NAD(P)-binding Rossmann-like Domain"/>
    <property type="match status" value="1"/>
</dbReference>
<dbReference type="InterPro" id="IPR016040">
    <property type="entry name" value="NAD(P)-bd_dom"/>
</dbReference>
<dbReference type="InterPro" id="IPR036291">
    <property type="entry name" value="NAD(P)-bd_dom_sf"/>
</dbReference>
<dbReference type="PANTHER" id="PTHR43574">
    <property type="entry name" value="EPIMERASE-RELATED"/>
    <property type="match status" value="1"/>
</dbReference>
<accession>A0A1F5E7F6</accession>
<evidence type="ECO:0000313" key="4">
    <source>
        <dbReference type="Proteomes" id="UP000177006"/>
    </source>
</evidence>
<feature type="domain" description="NAD(P)-binding" evidence="2">
    <location>
        <begin position="6"/>
        <end position="309"/>
    </location>
</feature>
<dbReference type="Gene3D" id="3.90.25.10">
    <property type="entry name" value="UDP-galactose 4-epimerase, domain 1"/>
    <property type="match status" value="1"/>
</dbReference>
<reference evidence="3 4" key="1">
    <citation type="journal article" date="2016" name="Nat. Commun.">
        <title>Thousands of microbial genomes shed light on interconnected biogeochemical processes in an aquifer system.</title>
        <authorList>
            <person name="Anantharaman K."/>
            <person name="Brown C.T."/>
            <person name="Hug L.A."/>
            <person name="Sharon I."/>
            <person name="Castelle C.J."/>
            <person name="Probst A.J."/>
            <person name="Thomas B.C."/>
            <person name="Singh A."/>
            <person name="Wilkins M.J."/>
            <person name="Karaoz U."/>
            <person name="Brodie E.L."/>
            <person name="Williams K.H."/>
            <person name="Hubbard S.S."/>
            <person name="Banfield J.F."/>
        </authorList>
    </citation>
    <scope>NUCLEOTIDE SEQUENCE [LARGE SCALE GENOMIC DNA]</scope>
</reference>
<dbReference type="AlphaFoldDB" id="A0A1F5E7F6"/>